<dbReference type="Proteomes" id="UP000321570">
    <property type="component" value="Unassembled WGS sequence"/>
</dbReference>
<sequence length="57" mass="6931">SPKSRRTHVRLRISSSAPTHYFSFHGFSLHPQAYYNSSFFHLLHIRHWDIKTQWEAY</sequence>
<evidence type="ECO:0000313" key="1">
    <source>
        <dbReference type="EMBL" id="VUZ40702.1"/>
    </source>
</evidence>
<name>A0A564YJD2_HYMDI</name>
<dbReference type="EMBL" id="CABIJS010000234">
    <property type="protein sequence ID" value="VUZ47427.1"/>
    <property type="molecule type" value="Genomic_DNA"/>
</dbReference>
<reference evidence="2 3" key="1">
    <citation type="submission" date="2019-07" db="EMBL/GenBank/DDBJ databases">
        <authorList>
            <person name="Jastrzebski P J."/>
            <person name="Paukszto L."/>
            <person name="Jastrzebski P J."/>
        </authorList>
    </citation>
    <scope>NUCLEOTIDE SEQUENCE [LARGE SCALE GENOMIC DNA]</scope>
    <source>
        <strain evidence="2 3">WMS-il1</strain>
    </source>
</reference>
<evidence type="ECO:0000313" key="3">
    <source>
        <dbReference type="Proteomes" id="UP000321570"/>
    </source>
</evidence>
<keyword evidence="3" id="KW-1185">Reference proteome</keyword>
<evidence type="ECO:0000313" key="2">
    <source>
        <dbReference type="EMBL" id="VUZ47427.1"/>
    </source>
</evidence>
<protein>
    <submittedName>
        <fullName evidence="2">Uncharacterized protein</fullName>
    </submittedName>
</protein>
<feature type="non-terminal residue" evidence="2">
    <location>
        <position position="1"/>
    </location>
</feature>
<gene>
    <name evidence="1" type="ORF">WMSIL1_LOCUS1695</name>
    <name evidence="2" type="ORF">WMSIL1_LOCUS7007</name>
</gene>
<accession>A0A564YJD2</accession>
<dbReference type="AlphaFoldDB" id="A0A564YJD2"/>
<dbReference type="EMBL" id="CABIJS010000040">
    <property type="protein sequence ID" value="VUZ40702.1"/>
    <property type="molecule type" value="Genomic_DNA"/>
</dbReference>
<proteinExistence type="predicted"/>
<organism evidence="2 3">
    <name type="scientific">Hymenolepis diminuta</name>
    <name type="common">Rat tapeworm</name>
    <dbReference type="NCBI Taxonomy" id="6216"/>
    <lineage>
        <taxon>Eukaryota</taxon>
        <taxon>Metazoa</taxon>
        <taxon>Spiralia</taxon>
        <taxon>Lophotrochozoa</taxon>
        <taxon>Platyhelminthes</taxon>
        <taxon>Cestoda</taxon>
        <taxon>Eucestoda</taxon>
        <taxon>Cyclophyllidea</taxon>
        <taxon>Hymenolepididae</taxon>
        <taxon>Hymenolepis</taxon>
    </lineage>
</organism>